<gene>
    <name evidence="6" type="primary">ttgW_2</name>
    <name evidence="6" type="ORF">AW11_03301</name>
</gene>
<dbReference type="InterPro" id="IPR050109">
    <property type="entry name" value="HTH-type_TetR-like_transc_reg"/>
</dbReference>
<dbReference type="AlphaFoldDB" id="A0A011NT07"/>
<dbReference type="SUPFAM" id="SSF46689">
    <property type="entry name" value="Homeodomain-like"/>
    <property type="match status" value="1"/>
</dbReference>
<dbReference type="GO" id="GO:0003700">
    <property type="term" value="F:DNA-binding transcription factor activity"/>
    <property type="evidence" value="ECO:0007669"/>
    <property type="project" value="TreeGrafter"/>
</dbReference>
<dbReference type="PATRIC" id="fig|1454004.3.peg.3401"/>
<evidence type="ECO:0000256" key="2">
    <source>
        <dbReference type="ARBA" id="ARBA00023125"/>
    </source>
</evidence>
<accession>A0A011NT07</accession>
<reference evidence="6" key="1">
    <citation type="submission" date="2014-02" db="EMBL/GenBank/DDBJ databases">
        <title>Expanding our view of genomic diversity in Candidatus Accumulibacter clades.</title>
        <authorList>
            <person name="Skennerton C.T."/>
            <person name="Barr J.J."/>
            <person name="Slater F.R."/>
            <person name="Bond P.L."/>
            <person name="Tyson G.W."/>
        </authorList>
    </citation>
    <scope>NUCLEOTIDE SEQUENCE [LARGE SCALE GENOMIC DNA]</scope>
</reference>
<evidence type="ECO:0000256" key="4">
    <source>
        <dbReference type="PROSITE-ProRule" id="PRU00335"/>
    </source>
</evidence>
<dbReference type="STRING" id="1454004.AW11_03301"/>
<organism evidence="6 7">
    <name type="scientific">Accumulibacter regalis</name>
    <dbReference type="NCBI Taxonomy" id="522306"/>
    <lineage>
        <taxon>Bacteria</taxon>
        <taxon>Pseudomonadati</taxon>
        <taxon>Pseudomonadota</taxon>
        <taxon>Betaproteobacteria</taxon>
        <taxon>Candidatus Accumulibacter</taxon>
    </lineage>
</organism>
<dbReference type="EMBL" id="JEMY01000048">
    <property type="protein sequence ID" value="EXI85888.1"/>
    <property type="molecule type" value="Genomic_DNA"/>
</dbReference>
<sequence>MKSSEIAVTTATSDACEARDDDARRQRADAIAQLRRERVLDAARAAFFELGLEGASMREIARRAGYTAGAIYSYFASREEVYAALLGESLARLDAHVAGAPADGGAAQRVRSKASAFFDFYRENPRDLDLGFYLFQGVRPTGLTRELDAQLNAQLRAALQPTADAVSEYGLDATACEAEVTALFAHMVGLLVLIHTGRIRMFRQHAPQLLAQYLEQLTERLQRFANSR</sequence>
<dbReference type="Gene3D" id="1.10.357.10">
    <property type="entry name" value="Tetracycline Repressor, domain 2"/>
    <property type="match status" value="1"/>
</dbReference>
<proteinExistence type="predicted"/>
<evidence type="ECO:0000313" key="7">
    <source>
        <dbReference type="Proteomes" id="UP000022141"/>
    </source>
</evidence>
<protein>
    <submittedName>
        <fullName evidence="6">HTH-type transcriptional regulator TtgW</fullName>
    </submittedName>
</protein>
<feature type="DNA-binding region" description="H-T-H motif" evidence="4">
    <location>
        <begin position="56"/>
        <end position="75"/>
    </location>
</feature>
<feature type="domain" description="HTH tetR-type" evidence="5">
    <location>
        <begin position="33"/>
        <end position="93"/>
    </location>
</feature>
<keyword evidence="7" id="KW-1185">Reference proteome</keyword>
<dbReference type="PANTHER" id="PTHR30055">
    <property type="entry name" value="HTH-TYPE TRANSCRIPTIONAL REGULATOR RUTR"/>
    <property type="match status" value="1"/>
</dbReference>
<dbReference type="Gene3D" id="1.10.10.60">
    <property type="entry name" value="Homeodomain-like"/>
    <property type="match status" value="1"/>
</dbReference>
<comment type="caution">
    <text evidence="6">The sequence shown here is derived from an EMBL/GenBank/DDBJ whole genome shotgun (WGS) entry which is preliminary data.</text>
</comment>
<dbReference type="GO" id="GO:0000976">
    <property type="term" value="F:transcription cis-regulatory region binding"/>
    <property type="evidence" value="ECO:0007669"/>
    <property type="project" value="TreeGrafter"/>
</dbReference>
<evidence type="ECO:0000256" key="3">
    <source>
        <dbReference type="ARBA" id="ARBA00023163"/>
    </source>
</evidence>
<dbReference type="Pfam" id="PF00440">
    <property type="entry name" value="TetR_N"/>
    <property type="match status" value="1"/>
</dbReference>
<evidence type="ECO:0000259" key="5">
    <source>
        <dbReference type="PROSITE" id="PS50977"/>
    </source>
</evidence>
<dbReference type="PANTHER" id="PTHR30055:SF234">
    <property type="entry name" value="HTH-TYPE TRANSCRIPTIONAL REGULATOR BETI"/>
    <property type="match status" value="1"/>
</dbReference>
<dbReference type="InterPro" id="IPR001647">
    <property type="entry name" value="HTH_TetR"/>
</dbReference>
<dbReference type="eggNOG" id="COG1309">
    <property type="taxonomic scope" value="Bacteria"/>
</dbReference>
<keyword evidence="2 4" id="KW-0238">DNA-binding</keyword>
<dbReference type="Proteomes" id="UP000022141">
    <property type="component" value="Unassembled WGS sequence"/>
</dbReference>
<keyword evidence="1" id="KW-0805">Transcription regulation</keyword>
<evidence type="ECO:0000313" key="6">
    <source>
        <dbReference type="EMBL" id="EXI85888.1"/>
    </source>
</evidence>
<evidence type="ECO:0000256" key="1">
    <source>
        <dbReference type="ARBA" id="ARBA00023015"/>
    </source>
</evidence>
<dbReference type="PROSITE" id="PS50977">
    <property type="entry name" value="HTH_TETR_2"/>
    <property type="match status" value="1"/>
</dbReference>
<name>A0A011NT07_ACCRE</name>
<dbReference type="PRINTS" id="PR00455">
    <property type="entry name" value="HTHTETR"/>
</dbReference>
<keyword evidence="3" id="KW-0804">Transcription</keyword>
<dbReference type="InterPro" id="IPR009057">
    <property type="entry name" value="Homeodomain-like_sf"/>
</dbReference>